<dbReference type="Proteomes" id="UP001152320">
    <property type="component" value="Chromosome 5"/>
</dbReference>
<sequence length="288" mass="31585">MCTRVLLFFFIGCVLLSSTNSALQMVDICKDDVRSQTALPSTRGAFKIILSYDESNDGTTQCQHIFNSSNGRTVFTFRLDSCSNLIWYHVYIVLDGEADGVDACEELVQSSFQTPIYSVAYSYKIWVSLDLDERKTTGTISHLPNMTVDYESFKSDEDFNRHICADCYNNENWAIESGVCNSSWHVNCTDLDITSSVPPTTTQCILPVPGKSELTSIFVSGFVVLIFVFVALHCGGGKTPPRPTNILTNGHSTAIQHPALSIGDGYRYGASSAGARGFHAKGGSMNFV</sequence>
<feature type="chain" id="PRO_5040238713" evidence="2">
    <location>
        <begin position="22"/>
        <end position="288"/>
    </location>
</feature>
<evidence type="ECO:0000256" key="1">
    <source>
        <dbReference type="SAM" id="Phobius"/>
    </source>
</evidence>
<reference evidence="3" key="1">
    <citation type="submission" date="2021-10" db="EMBL/GenBank/DDBJ databases">
        <title>Tropical sea cucumber genome reveals ecological adaptation and Cuvierian tubules defense mechanism.</title>
        <authorList>
            <person name="Chen T."/>
        </authorList>
    </citation>
    <scope>NUCLEOTIDE SEQUENCE</scope>
    <source>
        <strain evidence="3">Nanhai2018</strain>
        <tissue evidence="3">Muscle</tissue>
    </source>
</reference>
<accession>A0A9Q1CD86</accession>
<dbReference type="EMBL" id="JAIZAY010000005">
    <property type="protein sequence ID" value="KAJ8042530.1"/>
    <property type="molecule type" value="Genomic_DNA"/>
</dbReference>
<dbReference type="AlphaFoldDB" id="A0A9Q1CD86"/>
<gene>
    <name evidence="3" type="ORF">HOLleu_13604</name>
</gene>
<keyword evidence="2" id="KW-0732">Signal</keyword>
<feature type="signal peptide" evidence="2">
    <location>
        <begin position="1"/>
        <end position="21"/>
    </location>
</feature>
<feature type="transmembrane region" description="Helical" evidence="1">
    <location>
        <begin position="214"/>
        <end position="232"/>
    </location>
</feature>
<evidence type="ECO:0000313" key="4">
    <source>
        <dbReference type="Proteomes" id="UP001152320"/>
    </source>
</evidence>
<name>A0A9Q1CD86_HOLLE</name>
<comment type="caution">
    <text evidence="3">The sequence shown here is derived from an EMBL/GenBank/DDBJ whole genome shotgun (WGS) entry which is preliminary data.</text>
</comment>
<proteinExistence type="predicted"/>
<evidence type="ECO:0000256" key="2">
    <source>
        <dbReference type="SAM" id="SignalP"/>
    </source>
</evidence>
<keyword evidence="1" id="KW-1133">Transmembrane helix</keyword>
<protein>
    <submittedName>
        <fullName evidence="3">Uncharacterized protein</fullName>
    </submittedName>
</protein>
<keyword evidence="1" id="KW-0472">Membrane</keyword>
<evidence type="ECO:0000313" key="3">
    <source>
        <dbReference type="EMBL" id="KAJ8042530.1"/>
    </source>
</evidence>
<keyword evidence="1" id="KW-0812">Transmembrane</keyword>
<keyword evidence="4" id="KW-1185">Reference proteome</keyword>
<organism evidence="3 4">
    <name type="scientific">Holothuria leucospilota</name>
    <name type="common">Black long sea cucumber</name>
    <name type="synonym">Mertensiothuria leucospilota</name>
    <dbReference type="NCBI Taxonomy" id="206669"/>
    <lineage>
        <taxon>Eukaryota</taxon>
        <taxon>Metazoa</taxon>
        <taxon>Echinodermata</taxon>
        <taxon>Eleutherozoa</taxon>
        <taxon>Echinozoa</taxon>
        <taxon>Holothuroidea</taxon>
        <taxon>Aspidochirotacea</taxon>
        <taxon>Aspidochirotida</taxon>
        <taxon>Holothuriidae</taxon>
        <taxon>Holothuria</taxon>
    </lineage>
</organism>